<protein>
    <submittedName>
        <fullName evidence="1">Uncharacterized protein</fullName>
    </submittedName>
</protein>
<dbReference type="Proteomes" id="UP000091857">
    <property type="component" value="Chromosome 9"/>
</dbReference>
<keyword evidence="2" id="KW-1185">Reference proteome</keyword>
<name>A0ACB7H5J0_MANES</name>
<organism evidence="1 2">
    <name type="scientific">Manihot esculenta</name>
    <name type="common">Cassava</name>
    <name type="synonym">Jatropha manihot</name>
    <dbReference type="NCBI Taxonomy" id="3983"/>
    <lineage>
        <taxon>Eukaryota</taxon>
        <taxon>Viridiplantae</taxon>
        <taxon>Streptophyta</taxon>
        <taxon>Embryophyta</taxon>
        <taxon>Tracheophyta</taxon>
        <taxon>Spermatophyta</taxon>
        <taxon>Magnoliopsida</taxon>
        <taxon>eudicotyledons</taxon>
        <taxon>Gunneridae</taxon>
        <taxon>Pentapetalae</taxon>
        <taxon>rosids</taxon>
        <taxon>fabids</taxon>
        <taxon>Malpighiales</taxon>
        <taxon>Euphorbiaceae</taxon>
        <taxon>Crotonoideae</taxon>
        <taxon>Manihoteae</taxon>
        <taxon>Manihot</taxon>
    </lineage>
</organism>
<dbReference type="EMBL" id="CM004395">
    <property type="protein sequence ID" value="KAG8647682.1"/>
    <property type="molecule type" value="Genomic_DNA"/>
</dbReference>
<reference evidence="2" key="1">
    <citation type="journal article" date="2016" name="Nat. Biotechnol.">
        <title>Sequencing wild and cultivated cassava and related species reveals extensive interspecific hybridization and genetic diversity.</title>
        <authorList>
            <person name="Bredeson J.V."/>
            <person name="Lyons J.B."/>
            <person name="Prochnik S.E."/>
            <person name="Wu G.A."/>
            <person name="Ha C.M."/>
            <person name="Edsinger-Gonzales E."/>
            <person name="Grimwood J."/>
            <person name="Schmutz J."/>
            <person name="Rabbi I.Y."/>
            <person name="Egesi C."/>
            <person name="Nauluvula P."/>
            <person name="Lebot V."/>
            <person name="Ndunguru J."/>
            <person name="Mkamilo G."/>
            <person name="Bart R.S."/>
            <person name="Setter T.L."/>
            <person name="Gleadow R.M."/>
            <person name="Kulakow P."/>
            <person name="Ferguson M.E."/>
            <person name="Rounsley S."/>
            <person name="Rokhsar D.S."/>
        </authorList>
    </citation>
    <scope>NUCLEOTIDE SEQUENCE [LARGE SCALE GENOMIC DNA]</scope>
    <source>
        <strain evidence="2">cv. AM560-2</strain>
    </source>
</reference>
<accession>A0ACB7H5J0</accession>
<sequence>MIFDTGSQHAKEMHLSFSIGVKLNKDKGKVLPNPNQYRRLVGRLLYLRLTRLDITYSMQQLSQYMQVPQKPHLDATLHVIRYLKGNSRKGLFFPTNNSFQVSTYCDSNWAAYPSFRKSLTRFCIFLGSSLIS</sequence>
<proteinExistence type="predicted"/>
<comment type="caution">
    <text evidence="1">The sequence shown here is derived from an EMBL/GenBank/DDBJ whole genome shotgun (WGS) entry which is preliminary data.</text>
</comment>
<evidence type="ECO:0000313" key="2">
    <source>
        <dbReference type="Proteomes" id="UP000091857"/>
    </source>
</evidence>
<gene>
    <name evidence="1" type="ORF">MANES_09G097601v8</name>
</gene>
<evidence type="ECO:0000313" key="1">
    <source>
        <dbReference type="EMBL" id="KAG8647682.1"/>
    </source>
</evidence>